<accession>A0A955RLF4</accession>
<dbReference type="EMBL" id="JAGQLH010000122">
    <property type="protein sequence ID" value="MCA9386307.1"/>
    <property type="molecule type" value="Genomic_DNA"/>
</dbReference>
<name>A0A955RLF4_9BACT</name>
<gene>
    <name evidence="2" type="ORF">KC717_06705</name>
</gene>
<reference evidence="2" key="1">
    <citation type="submission" date="2020-04" db="EMBL/GenBank/DDBJ databases">
        <authorList>
            <person name="Zhang T."/>
        </authorList>
    </citation>
    <scope>NUCLEOTIDE SEQUENCE</scope>
    <source>
        <strain evidence="2">HKST-UBA11</strain>
    </source>
</reference>
<dbReference type="Pfam" id="PF13529">
    <property type="entry name" value="Peptidase_C39_2"/>
    <property type="match status" value="1"/>
</dbReference>
<reference evidence="2" key="2">
    <citation type="journal article" date="2021" name="Microbiome">
        <title>Successional dynamics and alternative stable states in a saline activated sludge microbial community over 9 years.</title>
        <authorList>
            <person name="Wang Y."/>
            <person name="Ye J."/>
            <person name="Ju F."/>
            <person name="Liu L."/>
            <person name="Boyd J.A."/>
            <person name="Deng Y."/>
            <person name="Parks D.H."/>
            <person name="Jiang X."/>
            <person name="Yin X."/>
            <person name="Woodcroft B.J."/>
            <person name="Tyson G.W."/>
            <person name="Hugenholtz P."/>
            <person name="Polz M.F."/>
            <person name="Zhang T."/>
        </authorList>
    </citation>
    <scope>NUCLEOTIDE SEQUENCE</scope>
    <source>
        <strain evidence="2">HKST-UBA11</strain>
    </source>
</reference>
<evidence type="ECO:0000259" key="1">
    <source>
        <dbReference type="Pfam" id="PF13529"/>
    </source>
</evidence>
<evidence type="ECO:0000313" key="3">
    <source>
        <dbReference type="Proteomes" id="UP000754563"/>
    </source>
</evidence>
<feature type="domain" description="Peptidase C39-like" evidence="1">
    <location>
        <begin position="77"/>
        <end position="141"/>
    </location>
</feature>
<organism evidence="2 3">
    <name type="scientific">Candidatus Dojkabacteria bacterium</name>
    <dbReference type="NCBI Taxonomy" id="2099670"/>
    <lineage>
        <taxon>Bacteria</taxon>
        <taxon>Candidatus Dojkabacteria</taxon>
    </lineage>
</organism>
<dbReference type="AlphaFoldDB" id="A0A955RLF4"/>
<dbReference type="Gene3D" id="3.90.70.10">
    <property type="entry name" value="Cysteine proteinases"/>
    <property type="match status" value="1"/>
</dbReference>
<proteinExistence type="predicted"/>
<dbReference type="InterPro" id="IPR039564">
    <property type="entry name" value="Peptidase_C39-like"/>
</dbReference>
<sequence>MSDVIVSKQPNEYLKQGLSHCGVYTAKGILEAYDKFDFDQPEELHNSLLGRLTGSLTPKMLKNVLETNGLNSTIGIAQGSDKQKIEIIKEEILNDRPVIVLIGNGYKKDGSFSKFKKSYMSHWISVWGFNDETKVFYLYDSCVPRELYSKNIPIGNIERSYERVVEDWSGSFYRNLLAWSAYLYIKVDEK</sequence>
<protein>
    <recommendedName>
        <fullName evidence="1">Peptidase C39-like domain-containing protein</fullName>
    </recommendedName>
</protein>
<dbReference type="Proteomes" id="UP000754563">
    <property type="component" value="Unassembled WGS sequence"/>
</dbReference>
<evidence type="ECO:0000313" key="2">
    <source>
        <dbReference type="EMBL" id="MCA9386307.1"/>
    </source>
</evidence>
<comment type="caution">
    <text evidence="2">The sequence shown here is derived from an EMBL/GenBank/DDBJ whole genome shotgun (WGS) entry which is preliminary data.</text>
</comment>